<dbReference type="InterPro" id="IPR051535">
    <property type="entry name" value="Siderophore_ABC-ATPase"/>
</dbReference>
<keyword evidence="3" id="KW-1003">Cell membrane</keyword>
<keyword evidence="4" id="KW-0410">Iron transport</keyword>
<evidence type="ECO:0000256" key="7">
    <source>
        <dbReference type="ARBA" id="ARBA00023004"/>
    </source>
</evidence>
<keyword evidence="9" id="KW-0472">Membrane</keyword>
<dbReference type="GO" id="GO:0005524">
    <property type="term" value="F:ATP binding"/>
    <property type="evidence" value="ECO:0007669"/>
    <property type="project" value="UniProtKB-KW"/>
</dbReference>
<evidence type="ECO:0000313" key="12">
    <source>
        <dbReference type="Proteomes" id="UP000317093"/>
    </source>
</evidence>
<evidence type="ECO:0000256" key="3">
    <source>
        <dbReference type="ARBA" id="ARBA00022475"/>
    </source>
</evidence>
<keyword evidence="6 11" id="KW-0067">ATP-binding</keyword>
<dbReference type="GO" id="GO:0005886">
    <property type="term" value="C:plasma membrane"/>
    <property type="evidence" value="ECO:0007669"/>
    <property type="project" value="UniProtKB-SubCell"/>
</dbReference>
<evidence type="ECO:0000313" key="11">
    <source>
        <dbReference type="EMBL" id="QDU60260.1"/>
    </source>
</evidence>
<evidence type="ECO:0000256" key="5">
    <source>
        <dbReference type="ARBA" id="ARBA00022741"/>
    </source>
</evidence>
<dbReference type="PROSITE" id="PS00211">
    <property type="entry name" value="ABC_TRANSPORTER_1"/>
    <property type="match status" value="1"/>
</dbReference>
<gene>
    <name evidence="11" type="primary">yusV_1</name>
    <name evidence="11" type="ORF">Pan216_10990</name>
</gene>
<evidence type="ECO:0000256" key="9">
    <source>
        <dbReference type="ARBA" id="ARBA00023136"/>
    </source>
</evidence>
<evidence type="ECO:0000256" key="8">
    <source>
        <dbReference type="ARBA" id="ARBA00023065"/>
    </source>
</evidence>
<sequence>MNRFASEHLTVRYERKTVIEQLSVSLPVEKISAIVGANGSGKSTALKAFSRILSPYDGRVVLNSHSIHEMPSKELARKLSILPQAAQAPDSLTVGELVSYGRYPHRRWFSSLGSDDHDKIDWALEIVDLSDLRDRPVASLSGGQQQRVWIAMTLAQGAEILLLDEPTSHLDTCHQLEVMELLARLNRDEGKTVVMVLHDLNLAARYAHHMIALKDGDIADEGTPEEVMNSETLRTVFGIEAHITRDPRIGTPICIPYMDKASEACQLDSLSEIPHA</sequence>
<accession>A0A518AZW9</accession>
<dbReference type="RefSeq" id="WP_145255826.1">
    <property type="nucleotide sequence ID" value="NZ_CP036279.1"/>
</dbReference>
<comment type="subcellular location">
    <subcellularLocation>
        <location evidence="1">Cell membrane</location>
        <topology evidence="1">Peripheral membrane protein</topology>
    </subcellularLocation>
</comment>
<dbReference type="InterPro" id="IPR017871">
    <property type="entry name" value="ABC_transporter-like_CS"/>
</dbReference>
<evidence type="ECO:0000256" key="4">
    <source>
        <dbReference type="ARBA" id="ARBA00022496"/>
    </source>
</evidence>
<organism evidence="11 12">
    <name type="scientific">Kolteria novifilia</name>
    <dbReference type="NCBI Taxonomy" id="2527975"/>
    <lineage>
        <taxon>Bacteria</taxon>
        <taxon>Pseudomonadati</taxon>
        <taxon>Planctomycetota</taxon>
        <taxon>Planctomycetia</taxon>
        <taxon>Kolteriales</taxon>
        <taxon>Kolteriaceae</taxon>
        <taxon>Kolteria</taxon>
    </lineage>
</organism>
<feature type="domain" description="ABC transporter" evidence="10">
    <location>
        <begin position="4"/>
        <end position="240"/>
    </location>
</feature>
<dbReference type="SMART" id="SM00382">
    <property type="entry name" value="AAA"/>
    <property type="match status" value="1"/>
</dbReference>
<dbReference type="GO" id="GO:0006826">
    <property type="term" value="P:iron ion transport"/>
    <property type="evidence" value="ECO:0007669"/>
    <property type="project" value="UniProtKB-KW"/>
</dbReference>
<dbReference type="FunFam" id="3.40.50.300:FF:000134">
    <property type="entry name" value="Iron-enterobactin ABC transporter ATP-binding protein"/>
    <property type="match status" value="1"/>
</dbReference>
<dbReference type="CDD" id="cd03214">
    <property type="entry name" value="ABC_Iron-Siderophores_B12_Hemin"/>
    <property type="match status" value="1"/>
</dbReference>
<reference evidence="11 12" key="1">
    <citation type="submission" date="2019-02" db="EMBL/GenBank/DDBJ databases">
        <title>Deep-cultivation of Planctomycetes and their phenomic and genomic characterization uncovers novel biology.</title>
        <authorList>
            <person name="Wiegand S."/>
            <person name="Jogler M."/>
            <person name="Boedeker C."/>
            <person name="Pinto D."/>
            <person name="Vollmers J."/>
            <person name="Rivas-Marin E."/>
            <person name="Kohn T."/>
            <person name="Peeters S.H."/>
            <person name="Heuer A."/>
            <person name="Rast P."/>
            <person name="Oberbeckmann S."/>
            <person name="Bunk B."/>
            <person name="Jeske O."/>
            <person name="Meyerdierks A."/>
            <person name="Storesund J.E."/>
            <person name="Kallscheuer N."/>
            <person name="Luecker S."/>
            <person name="Lage O.M."/>
            <person name="Pohl T."/>
            <person name="Merkel B.J."/>
            <person name="Hornburger P."/>
            <person name="Mueller R.-W."/>
            <person name="Bruemmer F."/>
            <person name="Labrenz M."/>
            <person name="Spormann A.M."/>
            <person name="Op den Camp H."/>
            <person name="Overmann J."/>
            <person name="Amann R."/>
            <person name="Jetten M.S.M."/>
            <person name="Mascher T."/>
            <person name="Medema M.H."/>
            <person name="Devos D.P."/>
            <person name="Kaster A.-K."/>
            <person name="Ovreas L."/>
            <person name="Rohde M."/>
            <person name="Galperin M.Y."/>
            <person name="Jogler C."/>
        </authorList>
    </citation>
    <scope>NUCLEOTIDE SEQUENCE [LARGE SCALE GENOMIC DNA]</scope>
    <source>
        <strain evidence="11 12">Pan216</strain>
    </source>
</reference>
<keyword evidence="7" id="KW-0408">Iron</keyword>
<dbReference type="OrthoDB" id="9787851at2"/>
<evidence type="ECO:0000256" key="2">
    <source>
        <dbReference type="ARBA" id="ARBA00022448"/>
    </source>
</evidence>
<evidence type="ECO:0000256" key="6">
    <source>
        <dbReference type="ARBA" id="ARBA00022840"/>
    </source>
</evidence>
<evidence type="ECO:0000256" key="1">
    <source>
        <dbReference type="ARBA" id="ARBA00004202"/>
    </source>
</evidence>
<dbReference type="EMBL" id="CP036279">
    <property type="protein sequence ID" value="QDU60260.1"/>
    <property type="molecule type" value="Genomic_DNA"/>
</dbReference>
<dbReference type="SUPFAM" id="SSF52540">
    <property type="entry name" value="P-loop containing nucleoside triphosphate hydrolases"/>
    <property type="match status" value="1"/>
</dbReference>
<dbReference type="Pfam" id="PF00005">
    <property type="entry name" value="ABC_tran"/>
    <property type="match status" value="1"/>
</dbReference>
<dbReference type="Gene3D" id="3.40.50.300">
    <property type="entry name" value="P-loop containing nucleotide triphosphate hydrolases"/>
    <property type="match status" value="1"/>
</dbReference>
<dbReference type="Proteomes" id="UP000317093">
    <property type="component" value="Chromosome"/>
</dbReference>
<evidence type="ECO:0000259" key="10">
    <source>
        <dbReference type="PROSITE" id="PS50893"/>
    </source>
</evidence>
<dbReference type="AlphaFoldDB" id="A0A518AZW9"/>
<dbReference type="InterPro" id="IPR027417">
    <property type="entry name" value="P-loop_NTPase"/>
</dbReference>
<dbReference type="PANTHER" id="PTHR42771:SF2">
    <property type="entry name" value="IRON(3+)-HYDROXAMATE IMPORT ATP-BINDING PROTEIN FHUC"/>
    <property type="match status" value="1"/>
</dbReference>
<dbReference type="GO" id="GO:0016887">
    <property type="term" value="F:ATP hydrolysis activity"/>
    <property type="evidence" value="ECO:0007669"/>
    <property type="project" value="InterPro"/>
</dbReference>
<name>A0A518AZW9_9BACT</name>
<keyword evidence="2" id="KW-0813">Transport</keyword>
<protein>
    <submittedName>
        <fullName evidence="11">Putative siderophore transport system ATP-binding protein YusV</fullName>
    </submittedName>
</protein>
<keyword evidence="5" id="KW-0547">Nucleotide-binding</keyword>
<dbReference type="PROSITE" id="PS50893">
    <property type="entry name" value="ABC_TRANSPORTER_2"/>
    <property type="match status" value="1"/>
</dbReference>
<keyword evidence="8" id="KW-0406">Ion transport</keyword>
<dbReference type="PANTHER" id="PTHR42771">
    <property type="entry name" value="IRON(3+)-HYDROXAMATE IMPORT ATP-BINDING PROTEIN FHUC"/>
    <property type="match status" value="1"/>
</dbReference>
<keyword evidence="12" id="KW-1185">Reference proteome</keyword>
<proteinExistence type="predicted"/>
<dbReference type="InterPro" id="IPR003593">
    <property type="entry name" value="AAA+_ATPase"/>
</dbReference>
<dbReference type="InterPro" id="IPR003439">
    <property type="entry name" value="ABC_transporter-like_ATP-bd"/>
</dbReference>
<dbReference type="KEGG" id="knv:Pan216_10990"/>